<reference evidence="8" key="2">
    <citation type="submission" date="2024-04" db="EMBL/GenBank/DDBJ databases">
        <authorList>
            <person name="Chen Y."/>
            <person name="Shah S."/>
            <person name="Dougan E. K."/>
            <person name="Thang M."/>
            <person name="Chan C."/>
        </authorList>
    </citation>
    <scope>NUCLEOTIDE SEQUENCE [LARGE SCALE GENOMIC DNA]</scope>
</reference>
<evidence type="ECO:0000256" key="5">
    <source>
        <dbReference type="ARBA" id="ARBA00023002"/>
    </source>
</evidence>
<dbReference type="PROSITE" id="PS00018">
    <property type="entry name" value="EF_HAND_1"/>
    <property type="match status" value="2"/>
</dbReference>
<name>A0A9P1GRH9_9DINO</name>
<dbReference type="EMBL" id="CAMXCT020006778">
    <property type="protein sequence ID" value="CAL1173251.1"/>
    <property type="molecule type" value="Genomic_DNA"/>
</dbReference>
<dbReference type="GO" id="GO:0005509">
    <property type="term" value="F:calcium ion binding"/>
    <property type="evidence" value="ECO:0007669"/>
    <property type="project" value="InterPro"/>
</dbReference>
<dbReference type="Pfam" id="PF13499">
    <property type="entry name" value="EF-hand_7"/>
    <property type="match status" value="1"/>
</dbReference>
<feature type="domain" description="EF-hand" evidence="6">
    <location>
        <begin position="1087"/>
        <end position="1122"/>
    </location>
</feature>
<dbReference type="CDD" id="cd04730">
    <property type="entry name" value="NPD_like"/>
    <property type="match status" value="1"/>
</dbReference>
<comment type="similarity">
    <text evidence="1">Belongs to the isochorismatase family.</text>
</comment>
<dbReference type="SUPFAM" id="SSF47473">
    <property type="entry name" value="EF-hand"/>
    <property type="match status" value="1"/>
</dbReference>
<dbReference type="Pfam" id="PF03060">
    <property type="entry name" value="NMO"/>
    <property type="match status" value="1"/>
</dbReference>
<dbReference type="SMART" id="SM00054">
    <property type="entry name" value="EFh"/>
    <property type="match status" value="2"/>
</dbReference>
<evidence type="ECO:0000313" key="8">
    <source>
        <dbReference type="EMBL" id="CAL1173251.1"/>
    </source>
</evidence>
<accession>A0A9P1GRH9</accession>
<evidence type="ECO:0000313" key="10">
    <source>
        <dbReference type="Proteomes" id="UP001152797"/>
    </source>
</evidence>
<dbReference type="Pfam" id="PF00857">
    <property type="entry name" value="Isochorismatase"/>
    <property type="match status" value="2"/>
</dbReference>
<dbReference type="PROSITE" id="PS50222">
    <property type="entry name" value="EF_HAND_2"/>
    <property type="match status" value="2"/>
</dbReference>
<dbReference type="CDD" id="cd00051">
    <property type="entry name" value="EFh"/>
    <property type="match status" value="1"/>
</dbReference>
<protein>
    <submittedName>
        <fullName evidence="9">Nicotinamidase (Nicotinamide deamidase)</fullName>
    </submittedName>
</protein>
<dbReference type="Gene3D" id="1.10.238.10">
    <property type="entry name" value="EF-hand"/>
    <property type="match status" value="1"/>
</dbReference>
<feature type="domain" description="EF-hand" evidence="6">
    <location>
        <begin position="1051"/>
        <end position="1086"/>
    </location>
</feature>
<evidence type="ECO:0000256" key="1">
    <source>
        <dbReference type="ARBA" id="ARBA00006336"/>
    </source>
</evidence>
<evidence type="ECO:0000313" key="9">
    <source>
        <dbReference type="EMBL" id="CAL4807188.1"/>
    </source>
</evidence>
<dbReference type="InterPro" id="IPR036380">
    <property type="entry name" value="Isochorismatase-like_sf"/>
</dbReference>
<dbReference type="PANTHER" id="PTHR32332:SF31">
    <property type="entry name" value="2-NITROPROPANE DIOXYGENASE FAMILY, PUTATIVE (AFU_ORTHOLOGUE AFUA_2G09850)-RELATED"/>
    <property type="match status" value="1"/>
</dbReference>
<evidence type="ECO:0000256" key="4">
    <source>
        <dbReference type="ARBA" id="ARBA00022837"/>
    </source>
</evidence>
<keyword evidence="10" id="KW-1185">Reference proteome</keyword>
<dbReference type="SUPFAM" id="SSF51412">
    <property type="entry name" value="Inosine monophosphate dehydrogenase (IMPDH)"/>
    <property type="match status" value="1"/>
</dbReference>
<dbReference type="GO" id="GO:0018580">
    <property type="term" value="F:nitronate monooxygenase activity"/>
    <property type="evidence" value="ECO:0007669"/>
    <property type="project" value="InterPro"/>
</dbReference>
<dbReference type="AlphaFoldDB" id="A0A9P1GRH9"/>
<dbReference type="Gene3D" id="3.40.50.850">
    <property type="entry name" value="Isochorismatase-like"/>
    <property type="match status" value="1"/>
</dbReference>
<dbReference type="Proteomes" id="UP001152797">
    <property type="component" value="Unassembled WGS sequence"/>
</dbReference>
<dbReference type="OrthoDB" id="1739143at2759"/>
<dbReference type="InterPro" id="IPR000868">
    <property type="entry name" value="Isochorismatase-like_dom"/>
</dbReference>
<proteinExistence type="inferred from homology"/>
<keyword evidence="4" id="KW-0106">Calcium</keyword>
<evidence type="ECO:0000256" key="3">
    <source>
        <dbReference type="ARBA" id="ARBA00022643"/>
    </source>
</evidence>
<keyword evidence="2" id="KW-0285">Flavoprotein</keyword>
<organism evidence="7">
    <name type="scientific">Cladocopium goreaui</name>
    <dbReference type="NCBI Taxonomy" id="2562237"/>
    <lineage>
        <taxon>Eukaryota</taxon>
        <taxon>Sar</taxon>
        <taxon>Alveolata</taxon>
        <taxon>Dinophyceae</taxon>
        <taxon>Suessiales</taxon>
        <taxon>Symbiodiniaceae</taxon>
        <taxon>Cladocopium</taxon>
    </lineage>
</organism>
<evidence type="ECO:0000313" key="7">
    <source>
        <dbReference type="EMBL" id="CAI4019876.1"/>
    </source>
</evidence>
<dbReference type="InterPro" id="IPR002048">
    <property type="entry name" value="EF_hand_dom"/>
</dbReference>
<sequence length="1124" mass="123442">MAAATIPTLQTPLTQLLGIQHPIMLAGMNGVSHSDLAAAVSNAGGIGSIGGLTMTPKVLTKEIEWLKKNLVDTSLPFGVDLAIPQIGGSARKTNHDYTHGHLPELIDIIVAEKAKLFICAVGVPPKWAVDKLHAGGVVIANMVGSVRNTVKALDAGVDMIIAQGTEGGGHTGDIGTMCLIPQVVDACRGRSNFFGSPVVCVAAGGIYDGRGLAASLSLGAAGVWVGTRFICAEESSAPKSHKDKVIAAESLDTTRTLVLSGRPLRLIPNDWIRSWEKDPMKLKEFCDKGIVPLQHDLKAFGSEDQQIRIAIFDAVNSLAGQAVGGVKAVEPARKIVEDMVTEALHVNPWQVGFAFYPGVWLGIEWHNMAEKHCIEWDFVDVDVLLDVVEMSKEATGMNPKKFSPRDHGEQIYDCAGCAIHIEAILAIRENIAAIAADQPKQLRRSESFRQLAATLTALSTMSLWRMHAEQSPIFAEYLLLAEEVGWGELVDTADTKIGRGDVLLVVDMQNDFLELDPINPNGGAFAVAEGNSICFQVVQLIEHFAQRGGDVVLTRDYHPKKHCSFLQQKGPFPEHCVQGTNGSFFYEPISQCVSRLRGGDAPYHDEVRIAVKGFHEDVDSFGAFEYPDEAESWERLPHTSKCKEERLHGYGLNAWTGAVLLDNANQDADPNAPPDVMAIYRRESLSDWLQNRGTERLFVCGLALDYCVLDTVLGATKMGFRNTHLVLDSSRAMHLKDMGKFGTGFLSDPAMIQKKLKNAGAKIVPTAAILPGFTPSNPFYDKAELKHGFPKTLGPFALCRCKRLSLWVDREKGSYKATSPLDVIRQLEDRDIPPTGRISNPVPLTLKDEVKKSLKIPQDATEYCWAYPVSAAKWTDQALAYFSISTPSAAFFVYGGYVYFDRMGRVKGVFAVSLGNGLSFEAGQAWDQRYTAAMENRWVHITVPYLLDKGARYFAWINGGEVLQPAAKEVLGGEDWKAPQHGCFVYKFSESPQLAVAWRNWETDHLEDDRDVYFAVAGSGEDSKAFGRMGAEEQALQSLRRQLGGDTLQSANLQKVEKCLQDWDANRDGKISENEMAAALKMLNPKISPDSLKRIFGQADLNKDGFLDVDEFMSWLWPESRTSR</sequence>
<keyword evidence="5" id="KW-0560">Oxidoreductase</keyword>
<dbReference type="Gene3D" id="3.20.20.70">
    <property type="entry name" value="Aldolase class I"/>
    <property type="match status" value="1"/>
</dbReference>
<dbReference type="EMBL" id="CAMXCT030006778">
    <property type="protein sequence ID" value="CAL4807188.1"/>
    <property type="molecule type" value="Genomic_DNA"/>
</dbReference>
<dbReference type="InterPro" id="IPR011992">
    <property type="entry name" value="EF-hand-dom_pair"/>
</dbReference>
<comment type="caution">
    <text evidence="7">The sequence shown here is derived from an EMBL/GenBank/DDBJ whole genome shotgun (WGS) entry which is preliminary data.</text>
</comment>
<dbReference type="InterPro" id="IPR013785">
    <property type="entry name" value="Aldolase_TIM"/>
</dbReference>
<keyword evidence="3" id="KW-0288">FMN</keyword>
<dbReference type="InterPro" id="IPR004136">
    <property type="entry name" value="NMO"/>
</dbReference>
<dbReference type="SUPFAM" id="SSF52499">
    <property type="entry name" value="Isochorismatase-like hydrolases"/>
    <property type="match status" value="1"/>
</dbReference>
<gene>
    <name evidence="7" type="ORF">C1SCF055_LOCUS44336</name>
</gene>
<dbReference type="EMBL" id="CAMXCT010006778">
    <property type="protein sequence ID" value="CAI4019876.1"/>
    <property type="molecule type" value="Genomic_DNA"/>
</dbReference>
<dbReference type="InterPro" id="IPR018247">
    <property type="entry name" value="EF_Hand_1_Ca_BS"/>
</dbReference>
<evidence type="ECO:0000256" key="2">
    <source>
        <dbReference type="ARBA" id="ARBA00022630"/>
    </source>
</evidence>
<evidence type="ECO:0000259" key="6">
    <source>
        <dbReference type="PROSITE" id="PS50222"/>
    </source>
</evidence>
<dbReference type="PANTHER" id="PTHR32332">
    <property type="entry name" value="2-NITROPROPANE DIOXYGENASE"/>
    <property type="match status" value="1"/>
</dbReference>
<reference evidence="7" key="1">
    <citation type="submission" date="2022-10" db="EMBL/GenBank/DDBJ databases">
        <authorList>
            <person name="Chen Y."/>
            <person name="Dougan E. K."/>
            <person name="Chan C."/>
            <person name="Rhodes N."/>
            <person name="Thang M."/>
        </authorList>
    </citation>
    <scope>NUCLEOTIDE SEQUENCE</scope>
</reference>